<dbReference type="Pfam" id="PF08770">
    <property type="entry name" value="SoxZ"/>
    <property type="match status" value="1"/>
</dbReference>
<dbReference type="PROSITE" id="PS51257">
    <property type="entry name" value="PROKAR_LIPOPROTEIN"/>
    <property type="match status" value="1"/>
</dbReference>
<dbReference type="AlphaFoldDB" id="A0A364NNH5"/>
<dbReference type="InterPro" id="IPR014756">
    <property type="entry name" value="Ig_E-set"/>
</dbReference>
<evidence type="ECO:0000313" key="5">
    <source>
        <dbReference type="Proteomes" id="UP000250744"/>
    </source>
</evidence>
<feature type="chain" id="PRO_5016703287" evidence="1">
    <location>
        <begin position="21"/>
        <end position="254"/>
    </location>
</feature>
<dbReference type="InterPro" id="IPR032711">
    <property type="entry name" value="SoxY"/>
</dbReference>
<reference evidence="4 5" key="1">
    <citation type="submission" date="2018-06" db="EMBL/GenBank/DDBJ databases">
        <title>Nitrincola tibetense sp. nov., isolated from Lake XuguoCo on Tibetan Plateau.</title>
        <authorList>
            <person name="Xing P."/>
        </authorList>
    </citation>
    <scope>NUCLEOTIDE SEQUENCE [LARGE SCALE GENOMIC DNA]</scope>
    <source>
        <strain evidence="5">xg18</strain>
    </source>
</reference>
<evidence type="ECO:0000313" key="4">
    <source>
        <dbReference type="EMBL" id="RAU18594.1"/>
    </source>
</evidence>
<dbReference type="EMBL" id="QKRX01000004">
    <property type="protein sequence ID" value="RAU18594.1"/>
    <property type="molecule type" value="Genomic_DNA"/>
</dbReference>
<dbReference type="Gene3D" id="2.60.40.2470">
    <property type="entry name" value="SoxY domain"/>
    <property type="match status" value="1"/>
</dbReference>
<evidence type="ECO:0000259" key="3">
    <source>
        <dbReference type="Pfam" id="PF13501"/>
    </source>
</evidence>
<organism evidence="4 5">
    <name type="scientific">Nitrincola tibetensis</name>
    <dbReference type="NCBI Taxonomy" id="2219697"/>
    <lineage>
        <taxon>Bacteria</taxon>
        <taxon>Pseudomonadati</taxon>
        <taxon>Pseudomonadota</taxon>
        <taxon>Gammaproteobacteria</taxon>
        <taxon>Oceanospirillales</taxon>
        <taxon>Oceanospirillaceae</taxon>
        <taxon>Nitrincola</taxon>
    </lineage>
</organism>
<feature type="domain" description="Sulphur oxidation protein SoxZ" evidence="2">
    <location>
        <begin position="164"/>
        <end position="251"/>
    </location>
</feature>
<dbReference type="OrthoDB" id="9795530at2"/>
<comment type="caution">
    <text evidence="4">The sequence shown here is derived from an EMBL/GenBank/DDBJ whole genome shotgun (WGS) entry which is preliminary data.</text>
</comment>
<dbReference type="InterPro" id="IPR014880">
    <property type="entry name" value="SoxZ_dom"/>
</dbReference>
<accession>A0A364NNH5</accession>
<evidence type="ECO:0000259" key="2">
    <source>
        <dbReference type="Pfam" id="PF08770"/>
    </source>
</evidence>
<feature type="domain" description="Ig-like SoxY" evidence="3">
    <location>
        <begin position="40"/>
        <end position="143"/>
    </location>
</feature>
<keyword evidence="1" id="KW-0732">Signal</keyword>
<dbReference type="RefSeq" id="WP_112158699.1">
    <property type="nucleotide sequence ID" value="NZ_QKRX01000004.1"/>
</dbReference>
<dbReference type="Proteomes" id="UP000250744">
    <property type="component" value="Unassembled WGS sequence"/>
</dbReference>
<sequence length="254" mass="27928">MSVRSILAAFALVSCLPAIAQTTNDWQRVAPLAQAVNSEVVLSKGIDITLPLVAENGAAVPLRVNFDTSQLAESEFIRSIRVFSSGNPNAEVIDFHFEAPFSRIELSTRIRLSESQKVFVLAESNQGRQWLSQRDVRVTVSGCLMTGDDSVDAAVMSSPRIALPRNARSGEAAEVRTLINHPMETGFRETAAGEVIPQQLVESLTIKQNDQPILLVKFHTGTSANPFVSAFLDEVDNLLFRWEDQLGEHIEEKP</sequence>
<dbReference type="SUPFAM" id="SSF81296">
    <property type="entry name" value="E set domains"/>
    <property type="match status" value="1"/>
</dbReference>
<dbReference type="InterPro" id="IPR013783">
    <property type="entry name" value="Ig-like_fold"/>
</dbReference>
<gene>
    <name evidence="4" type="ORF">DN062_07425</name>
</gene>
<evidence type="ECO:0000256" key="1">
    <source>
        <dbReference type="SAM" id="SignalP"/>
    </source>
</evidence>
<dbReference type="Gene3D" id="2.60.40.10">
    <property type="entry name" value="Immunoglobulins"/>
    <property type="match status" value="1"/>
</dbReference>
<dbReference type="Pfam" id="PF13501">
    <property type="entry name" value="SoxY"/>
    <property type="match status" value="1"/>
</dbReference>
<proteinExistence type="predicted"/>
<protein>
    <submittedName>
        <fullName evidence="4">Thiosulfate oxidation carrier complex protein SoxZ</fullName>
    </submittedName>
</protein>
<feature type="signal peptide" evidence="1">
    <location>
        <begin position="1"/>
        <end position="20"/>
    </location>
</feature>
<name>A0A364NNH5_9GAMM</name>
<keyword evidence="5" id="KW-1185">Reference proteome</keyword>
<dbReference type="InterPro" id="IPR038162">
    <property type="entry name" value="SoxY_sf"/>
</dbReference>